<protein>
    <submittedName>
        <fullName evidence="3">Oxidoreductase</fullName>
    </submittedName>
</protein>
<dbReference type="InterPro" id="IPR020471">
    <property type="entry name" value="AKR"/>
</dbReference>
<proteinExistence type="predicted"/>
<keyword evidence="4" id="KW-1185">Reference proteome</keyword>
<dbReference type="InterPro" id="IPR023210">
    <property type="entry name" value="NADP_OxRdtase_dom"/>
</dbReference>
<evidence type="ECO:0000256" key="1">
    <source>
        <dbReference type="ARBA" id="ARBA00023002"/>
    </source>
</evidence>
<comment type="caution">
    <text evidence="3">The sequence shown here is derived from an EMBL/GenBank/DDBJ whole genome shotgun (WGS) entry which is preliminary data.</text>
</comment>
<evidence type="ECO:0000313" key="3">
    <source>
        <dbReference type="EMBL" id="GIF75929.1"/>
    </source>
</evidence>
<evidence type="ECO:0000313" key="4">
    <source>
        <dbReference type="Proteomes" id="UP000604117"/>
    </source>
</evidence>
<accession>A0ABQ4CXD1</accession>
<dbReference type="Gene3D" id="3.20.20.100">
    <property type="entry name" value="NADP-dependent oxidoreductase domain"/>
    <property type="match status" value="1"/>
</dbReference>
<dbReference type="InterPro" id="IPR050523">
    <property type="entry name" value="AKR_Detox_Biosynth"/>
</dbReference>
<feature type="domain" description="NADP-dependent oxidoreductase" evidence="2">
    <location>
        <begin position="18"/>
        <end position="290"/>
    </location>
</feature>
<gene>
    <name evidence="3" type="ORF">Asi02nite_54470</name>
</gene>
<organism evidence="3 4">
    <name type="scientific">Asanoa siamensis</name>
    <dbReference type="NCBI Taxonomy" id="926357"/>
    <lineage>
        <taxon>Bacteria</taxon>
        <taxon>Bacillati</taxon>
        <taxon>Actinomycetota</taxon>
        <taxon>Actinomycetes</taxon>
        <taxon>Micromonosporales</taxon>
        <taxon>Micromonosporaceae</taxon>
        <taxon>Asanoa</taxon>
    </lineage>
</organism>
<keyword evidence="1" id="KW-0560">Oxidoreductase</keyword>
<evidence type="ECO:0000259" key="2">
    <source>
        <dbReference type="Pfam" id="PF00248"/>
    </source>
</evidence>
<name>A0ABQ4CXD1_9ACTN</name>
<dbReference type="InterPro" id="IPR036812">
    <property type="entry name" value="NAD(P)_OxRdtase_dom_sf"/>
</dbReference>
<dbReference type="RefSeq" id="WP_203716768.1">
    <property type="nucleotide sequence ID" value="NZ_BONE01000050.1"/>
</dbReference>
<reference evidence="3 4" key="1">
    <citation type="submission" date="2021-01" db="EMBL/GenBank/DDBJ databases">
        <title>Whole genome shotgun sequence of Asanoa siamensis NBRC 107932.</title>
        <authorList>
            <person name="Komaki H."/>
            <person name="Tamura T."/>
        </authorList>
    </citation>
    <scope>NUCLEOTIDE SEQUENCE [LARGE SCALE GENOMIC DNA]</scope>
    <source>
        <strain evidence="3 4">NBRC 107932</strain>
    </source>
</reference>
<sequence length="326" mass="35221">MSAGQRHVGDSTLVVSELAVGAAPFGKAGRIHDGQRGVDAIVHRALDLGVTLFDTAESYGDAPGASEELLGNALAGRRDRAVISTKFRAGGRDEVRRAVDASLRRLRTDWIDLYQIHTPDPTTPIEETLAALDALVIAGKIRFAGSSNFAGWQVADAEHVARARGYRGFVSAQHEYNLLWRKPEEEILPAVNAYGLDLLAYFPLQNGLLTGKYRRDVAPADGKVTRFKSHLLDHASWAELDRFSAYARDRGLTEVHLAYGWLLGQPGVSSLVTGVTSVAQLDANVAAARWRPSPAELVEIGALFTTRLSGRPGRHDSHHAPAPAPA</sequence>
<dbReference type="Proteomes" id="UP000604117">
    <property type="component" value="Unassembled WGS sequence"/>
</dbReference>
<dbReference type="SUPFAM" id="SSF51430">
    <property type="entry name" value="NAD(P)-linked oxidoreductase"/>
    <property type="match status" value="1"/>
</dbReference>
<dbReference type="PANTHER" id="PTHR43364:SF4">
    <property type="entry name" value="NAD(P)-LINKED OXIDOREDUCTASE SUPERFAMILY PROTEIN"/>
    <property type="match status" value="1"/>
</dbReference>
<dbReference type="Pfam" id="PF00248">
    <property type="entry name" value="Aldo_ket_red"/>
    <property type="match status" value="1"/>
</dbReference>
<dbReference type="PANTHER" id="PTHR43364">
    <property type="entry name" value="NADH-SPECIFIC METHYLGLYOXAL REDUCTASE-RELATED"/>
    <property type="match status" value="1"/>
</dbReference>
<dbReference type="EMBL" id="BONE01000050">
    <property type="protein sequence ID" value="GIF75929.1"/>
    <property type="molecule type" value="Genomic_DNA"/>
</dbReference>
<dbReference type="PRINTS" id="PR00069">
    <property type="entry name" value="ALDKETRDTASE"/>
</dbReference>